<dbReference type="InterPro" id="IPR012340">
    <property type="entry name" value="NA-bd_OB-fold"/>
</dbReference>
<dbReference type="PANTHER" id="PTHR22594">
    <property type="entry name" value="ASPARTYL/LYSYL-TRNA SYNTHETASE"/>
    <property type="match status" value="1"/>
</dbReference>
<dbReference type="KEGG" id="cmt:CCM_01368"/>
<dbReference type="FunCoup" id="G3J4P5">
    <property type="interactions" value="460"/>
</dbReference>
<evidence type="ECO:0000256" key="7">
    <source>
        <dbReference type="ARBA" id="ARBA00023146"/>
    </source>
</evidence>
<keyword evidence="4" id="KW-0547">Nucleotide-binding</keyword>
<dbReference type="GO" id="GO:0003676">
    <property type="term" value="F:nucleic acid binding"/>
    <property type="evidence" value="ECO:0007669"/>
    <property type="project" value="InterPro"/>
</dbReference>
<dbReference type="PROSITE" id="PS50862">
    <property type="entry name" value="AA_TRNA_LIGASE_II"/>
    <property type="match status" value="1"/>
</dbReference>
<dbReference type="HOGENOM" id="CLU_004553_2_0_1"/>
<evidence type="ECO:0000256" key="8">
    <source>
        <dbReference type="SAM" id="MobiDB-lite"/>
    </source>
</evidence>
<organism evidence="10 11">
    <name type="scientific">Cordyceps militaris (strain CM01)</name>
    <name type="common">Caterpillar fungus</name>
    <dbReference type="NCBI Taxonomy" id="983644"/>
    <lineage>
        <taxon>Eukaryota</taxon>
        <taxon>Fungi</taxon>
        <taxon>Dikarya</taxon>
        <taxon>Ascomycota</taxon>
        <taxon>Pezizomycotina</taxon>
        <taxon>Sordariomycetes</taxon>
        <taxon>Hypocreomycetidae</taxon>
        <taxon>Hypocreales</taxon>
        <taxon>Cordycipitaceae</taxon>
        <taxon>Cordyceps</taxon>
    </lineage>
</organism>
<dbReference type="InterPro" id="IPR004364">
    <property type="entry name" value="Aa-tRNA-synt_II"/>
</dbReference>
<name>G3J4P5_CORMM</name>
<dbReference type="STRING" id="983644.G3J4P5"/>
<dbReference type="InterPro" id="IPR006195">
    <property type="entry name" value="aa-tRNA-synth_II"/>
</dbReference>
<evidence type="ECO:0000256" key="5">
    <source>
        <dbReference type="ARBA" id="ARBA00022840"/>
    </source>
</evidence>
<dbReference type="InterPro" id="IPR045864">
    <property type="entry name" value="aa-tRNA-synth_II/BPL/LPL"/>
</dbReference>
<dbReference type="GeneID" id="18163399"/>
<evidence type="ECO:0000256" key="2">
    <source>
        <dbReference type="ARBA" id="ARBA00012816"/>
    </source>
</evidence>
<dbReference type="SUPFAM" id="SSF50249">
    <property type="entry name" value="Nucleic acid-binding proteins"/>
    <property type="match status" value="1"/>
</dbReference>
<keyword evidence="11" id="KW-1185">Reference proteome</keyword>
<proteinExistence type="inferred from homology"/>
<keyword evidence="3" id="KW-0436">Ligase</keyword>
<dbReference type="CDD" id="cd04318">
    <property type="entry name" value="EcAsnRS_like_N"/>
    <property type="match status" value="1"/>
</dbReference>
<protein>
    <recommendedName>
        <fullName evidence="2">asparagine--tRNA ligase</fullName>
        <ecNumber evidence="2">6.1.1.22</ecNumber>
    </recommendedName>
</protein>
<dbReference type="OMA" id="PRFPGQC"/>
<dbReference type="InParanoid" id="G3J4P5"/>
<dbReference type="VEuPathDB" id="FungiDB:CCM_01368"/>
<dbReference type="GO" id="GO:0005524">
    <property type="term" value="F:ATP binding"/>
    <property type="evidence" value="ECO:0007669"/>
    <property type="project" value="UniProtKB-KW"/>
</dbReference>
<dbReference type="PRINTS" id="PR01042">
    <property type="entry name" value="TRNASYNTHASP"/>
</dbReference>
<dbReference type="CDD" id="cd00776">
    <property type="entry name" value="AsxRS_core"/>
    <property type="match status" value="1"/>
</dbReference>
<dbReference type="InterPro" id="IPR002312">
    <property type="entry name" value="Asp/Asn-tRNA-synth_IIb"/>
</dbReference>
<dbReference type="NCBIfam" id="TIGR00457">
    <property type="entry name" value="asnS"/>
    <property type="match status" value="1"/>
</dbReference>
<evidence type="ECO:0000313" key="11">
    <source>
        <dbReference type="Proteomes" id="UP000001610"/>
    </source>
</evidence>
<evidence type="ECO:0000256" key="1">
    <source>
        <dbReference type="ARBA" id="ARBA00008226"/>
    </source>
</evidence>
<dbReference type="Pfam" id="PF01336">
    <property type="entry name" value="tRNA_anti-codon"/>
    <property type="match status" value="1"/>
</dbReference>
<dbReference type="InterPro" id="IPR004522">
    <property type="entry name" value="Asn-tRNA-ligase"/>
</dbReference>
<dbReference type="PANTHER" id="PTHR22594:SF34">
    <property type="entry name" value="ASPARAGINE--TRNA LIGASE, MITOCHONDRIAL-RELATED"/>
    <property type="match status" value="1"/>
</dbReference>
<accession>G3J4P5</accession>
<evidence type="ECO:0000313" key="10">
    <source>
        <dbReference type="EMBL" id="EGX96710.1"/>
    </source>
</evidence>
<dbReference type="RefSeq" id="XP_006666587.1">
    <property type="nucleotide sequence ID" value="XM_006666524.1"/>
</dbReference>
<dbReference type="eggNOG" id="KOG0554">
    <property type="taxonomic scope" value="Eukaryota"/>
</dbReference>
<evidence type="ECO:0000259" key="9">
    <source>
        <dbReference type="PROSITE" id="PS50862"/>
    </source>
</evidence>
<evidence type="ECO:0000256" key="3">
    <source>
        <dbReference type="ARBA" id="ARBA00022598"/>
    </source>
</evidence>
<evidence type="ECO:0000256" key="6">
    <source>
        <dbReference type="ARBA" id="ARBA00022917"/>
    </source>
</evidence>
<dbReference type="AlphaFoldDB" id="G3J4P5"/>
<dbReference type="Pfam" id="PF00152">
    <property type="entry name" value="tRNA-synt_2"/>
    <property type="match status" value="1"/>
</dbReference>
<dbReference type="GO" id="GO:0005739">
    <property type="term" value="C:mitochondrion"/>
    <property type="evidence" value="ECO:0007669"/>
    <property type="project" value="TreeGrafter"/>
</dbReference>
<gene>
    <name evidence="10" type="ORF">CCM_01368</name>
</gene>
<dbReference type="Proteomes" id="UP000001610">
    <property type="component" value="Unassembled WGS sequence"/>
</dbReference>
<dbReference type="Gene3D" id="3.30.930.10">
    <property type="entry name" value="Bira Bifunctional Protein, Domain 2"/>
    <property type="match status" value="1"/>
</dbReference>
<feature type="region of interest" description="Disordered" evidence="8">
    <location>
        <begin position="65"/>
        <end position="91"/>
    </location>
</feature>
<keyword evidence="5" id="KW-0067">ATP-binding</keyword>
<dbReference type="EMBL" id="JH126399">
    <property type="protein sequence ID" value="EGX96710.1"/>
    <property type="molecule type" value="Genomic_DNA"/>
</dbReference>
<dbReference type="OrthoDB" id="43906at2759"/>
<keyword evidence="6" id="KW-0648">Protein biosynthesis</keyword>
<dbReference type="EC" id="6.1.1.22" evidence="2"/>
<evidence type="ECO:0000256" key="4">
    <source>
        <dbReference type="ARBA" id="ARBA00022741"/>
    </source>
</evidence>
<dbReference type="Gene3D" id="2.40.50.140">
    <property type="entry name" value="Nucleic acid-binding proteins"/>
    <property type="match status" value="1"/>
</dbReference>
<dbReference type="SUPFAM" id="SSF55681">
    <property type="entry name" value="Class II aaRS and biotin synthetases"/>
    <property type="match status" value="1"/>
</dbReference>
<comment type="similarity">
    <text evidence="1">Belongs to the class-II aminoacyl-tRNA synthetase family.</text>
</comment>
<keyword evidence="7 10" id="KW-0030">Aminoacyl-tRNA synthetase</keyword>
<dbReference type="GO" id="GO:0004816">
    <property type="term" value="F:asparagine-tRNA ligase activity"/>
    <property type="evidence" value="ECO:0007669"/>
    <property type="project" value="UniProtKB-EC"/>
</dbReference>
<sequence length="775" mass="85757">MLSDRPDKLRTAQSSVGIGAAEAGCEASRQGRVTSLAGLAAALGEICGTPSVLVQHAAKIRRRGGEWRAMRQSRPGGPSTGFTEKADLRRPETAAERLDSSRVEVHVFVGKCVAESTVTNQTPVVGIQRGTTAFDIAMAEKPGSEKLWYEGGNWMPRQEAETTTLERYPVQKQASLAAVASLLGAGSCRPQQPPISHGVAPCIRNALSTVTSAKCVPGDRHVRLKTIADLKEFQSSQHVSDVQVRGWVRSVRKSAGVRFVDLTDGSSMRPIQAVVDKSLALEFVSLEPLRLGHSANRPRQHSIRPGSAVRLLGTWKEGSHVKHNQPPDEPPGAEPGAHELQVQQVDILGPSNPQTYPIQNKYQSPESLRTISHLRSRTPLNSTLLRFRSDATALLTQFFFREQFQQTHPPIITSSDCEGAGEAFMVQAPGKSHFFRDPKYLTVSTQLHLESLAQALGNVWTLSPTFRAEKSDTSRHLSEFQMLEAEMSFVDSMDDVMNLAQQMLVSLASGLRELRAAEELKHHRRDAKEPAEKLAFEDLESVEVLDRRWNGMMTEKPWPRLTYTDAIEMLQPVAEQFEHKPIWGAGLQSEHEKFLAEKVGYDEANDAYLPVFITQYPRDIKAFYMLKSTDSPAQGQTVDCFDLLVPGLGELAGGSMREHRLPELEESMRLHGLPVPSARQSGNNNLGWYLDLRRWGCPPHGGFGLGFDRLLSYLTGVTNIRDVSDLLLRYGGCLVAPDDSLTERSQGAVLVSAAVLGKCFRYPFFRLHNSRLLHK</sequence>
<feature type="domain" description="Aminoacyl-transfer RNA synthetases class-II family profile" evidence="9">
    <location>
        <begin position="385"/>
        <end position="737"/>
    </location>
</feature>
<reference evidence="10 11" key="1">
    <citation type="journal article" date="2011" name="Genome Biol.">
        <title>Genome sequence of the insect pathogenic fungus Cordyceps militaris, a valued traditional Chinese medicine.</title>
        <authorList>
            <person name="Zheng P."/>
            <person name="Xia Y."/>
            <person name="Xiao G."/>
            <person name="Xiong C."/>
            <person name="Hu X."/>
            <person name="Zhang S."/>
            <person name="Zheng H."/>
            <person name="Huang Y."/>
            <person name="Zhou Y."/>
            <person name="Wang S."/>
            <person name="Zhao G.P."/>
            <person name="Liu X."/>
            <person name="St Leger R.J."/>
            <person name="Wang C."/>
        </authorList>
    </citation>
    <scope>NUCLEOTIDE SEQUENCE [LARGE SCALE GENOMIC DNA]</scope>
    <source>
        <strain evidence="10 11">CM01</strain>
    </source>
</reference>
<dbReference type="GO" id="GO:0006421">
    <property type="term" value="P:asparaginyl-tRNA aminoacylation"/>
    <property type="evidence" value="ECO:0007669"/>
    <property type="project" value="InterPro"/>
</dbReference>
<dbReference type="InterPro" id="IPR004365">
    <property type="entry name" value="NA-bd_OB_tRNA"/>
</dbReference>